<evidence type="ECO:0000313" key="3">
    <source>
        <dbReference type="Proteomes" id="UP000612362"/>
    </source>
</evidence>
<feature type="region of interest" description="Disordered" evidence="1">
    <location>
        <begin position="35"/>
        <end position="67"/>
    </location>
</feature>
<protein>
    <submittedName>
        <fullName evidence="2">Uncharacterized protein</fullName>
    </submittedName>
</protein>
<organism evidence="2 3">
    <name type="scientific">Ktedonospora formicarum</name>
    <dbReference type="NCBI Taxonomy" id="2778364"/>
    <lineage>
        <taxon>Bacteria</taxon>
        <taxon>Bacillati</taxon>
        <taxon>Chloroflexota</taxon>
        <taxon>Ktedonobacteria</taxon>
        <taxon>Ktedonobacterales</taxon>
        <taxon>Ktedonobacteraceae</taxon>
        <taxon>Ktedonospora</taxon>
    </lineage>
</organism>
<sequence>MLITFRHPLKMGVSEKRCRDNIDSGNQKELMREKMVGKRQDSSAMPTYAGLKPSDGRGRCLAKSHEQ</sequence>
<proteinExistence type="predicted"/>
<gene>
    <name evidence="2" type="ORF">KSX_43970</name>
</gene>
<reference evidence="2" key="1">
    <citation type="submission" date="2020-10" db="EMBL/GenBank/DDBJ databases">
        <title>Taxonomic study of unclassified bacteria belonging to the class Ktedonobacteria.</title>
        <authorList>
            <person name="Yabe S."/>
            <person name="Wang C.M."/>
            <person name="Zheng Y."/>
            <person name="Sakai Y."/>
            <person name="Cavaletti L."/>
            <person name="Monciardini P."/>
            <person name="Donadio S."/>
        </authorList>
    </citation>
    <scope>NUCLEOTIDE SEQUENCE</scope>
    <source>
        <strain evidence="2">SOSP1-1</strain>
    </source>
</reference>
<evidence type="ECO:0000256" key="1">
    <source>
        <dbReference type="SAM" id="MobiDB-lite"/>
    </source>
</evidence>
<accession>A0A8J3I6E6</accession>
<comment type="caution">
    <text evidence="2">The sequence shown here is derived from an EMBL/GenBank/DDBJ whole genome shotgun (WGS) entry which is preliminary data.</text>
</comment>
<dbReference type="Proteomes" id="UP000612362">
    <property type="component" value="Unassembled WGS sequence"/>
</dbReference>
<dbReference type="EMBL" id="BNJF01000002">
    <property type="protein sequence ID" value="GHO46234.1"/>
    <property type="molecule type" value="Genomic_DNA"/>
</dbReference>
<dbReference type="AlphaFoldDB" id="A0A8J3I6E6"/>
<evidence type="ECO:0000313" key="2">
    <source>
        <dbReference type="EMBL" id="GHO46234.1"/>
    </source>
</evidence>
<keyword evidence="3" id="KW-1185">Reference proteome</keyword>
<feature type="compositionally biased region" description="Basic and acidic residues" evidence="1">
    <location>
        <begin position="54"/>
        <end position="67"/>
    </location>
</feature>
<name>A0A8J3I6E6_9CHLR</name>